<dbReference type="SMART" id="SM00822">
    <property type="entry name" value="PKS_KR"/>
    <property type="match status" value="1"/>
</dbReference>
<dbReference type="PANTHER" id="PTHR48079:SF6">
    <property type="entry name" value="NAD(P)-BINDING DOMAIN-CONTAINING PROTEIN-RELATED"/>
    <property type="match status" value="1"/>
</dbReference>
<name>A0A1I0LJL9_9ACTN</name>
<dbReference type="InterPro" id="IPR001509">
    <property type="entry name" value="Epimerase_deHydtase"/>
</dbReference>
<dbReference type="InterPro" id="IPR057326">
    <property type="entry name" value="KR_dom"/>
</dbReference>
<organism evidence="2 3">
    <name type="scientific">Nonomuraea wenchangensis</name>
    <dbReference type="NCBI Taxonomy" id="568860"/>
    <lineage>
        <taxon>Bacteria</taxon>
        <taxon>Bacillati</taxon>
        <taxon>Actinomycetota</taxon>
        <taxon>Actinomycetes</taxon>
        <taxon>Streptosporangiales</taxon>
        <taxon>Streptosporangiaceae</taxon>
        <taxon>Nonomuraea</taxon>
    </lineage>
</organism>
<accession>A0A1I0LJL9</accession>
<dbReference type="GO" id="GO:0005737">
    <property type="term" value="C:cytoplasm"/>
    <property type="evidence" value="ECO:0007669"/>
    <property type="project" value="TreeGrafter"/>
</dbReference>
<evidence type="ECO:0000313" key="3">
    <source>
        <dbReference type="Proteomes" id="UP000199361"/>
    </source>
</evidence>
<proteinExistence type="predicted"/>
<dbReference type="Pfam" id="PF01370">
    <property type="entry name" value="Epimerase"/>
    <property type="match status" value="1"/>
</dbReference>
<gene>
    <name evidence="2" type="ORF">SAMN05421811_11841</name>
</gene>
<dbReference type="InterPro" id="IPR036291">
    <property type="entry name" value="NAD(P)-bd_dom_sf"/>
</dbReference>
<dbReference type="Gene3D" id="3.40.50.720">
    <property type="entry name" value="NAD(P)-binding Rossmann-like Domain"/>
    <property type="match status" value="1"/>
</dbReference>
<dbReference type="AlphaFoldDB" id="A0A1I0LJL9"/>
<dbReference type="PANTHER" id="PTHR48079">
    <property type="entry name" value="PROTEIN YEEZ"/>
    <property type="match status" value="1"/>
</dbReference>
<dbReference type="EMBL" id="FOHX01000018">
    <property type="protein sequence ID" value="SEU40475.1"/>
    <property type="molecule type" value="Genomic_DNA"/>
</dbReference>
<evidence type="ECO:0000259" key="1">
    <source>
        <dbReference type="SMART" id="SM00822"/>
    </source>
</evidence>
<sequence>MRRFLVTGATGFIGRSLVRRLRADGHAVTALVRVSSSPRRRHELDRLGVDCVEGDLETGAGLPAAVAAADRVIHLAGLVKARTAADYFRVNAEGTRRLVSALAARPDPPRLVVCSSLAASPTAGPPVSYYGLSKLAAETAARRVARRLPVVIVRPPIVYGPGDTEFLPSLLPMARLGVMLKGGLGPRRFCLIHVGDLCTALLAAAERGRTVRQDDPAAGVYTVCDGVEHSAEDICLALTRALGRRPPLVIPVPGPLVELAAAGAEVVGRVRGTVPILNRDKAREMRCPSWTCPTGRAAAELGFQARTTLQHGLAALVRDEIGDSP</sequence>
<dbReference type="RefSeq" id="WP_091091718.1">
    <property type="nucleotide sequence ID" value="NZ_FOHX01000018.1"/>
</dbReference>
<dbReference type="InterPro" id="IPR051783">
    <property type="entry name" value="NAD(P)-dependent_oxidoreduct"/>
</dbReference>
<protein>
    <submittedName>
        <fullName evidence="2">Nucleoside-diphosphate-sugar epimerase</fullName>
    </submittedName>
</protein>
<dbReference type="SUPFAM" id="SSF51735">
    <property type="entry name" value="NAD(P)-binding Rossmann-fold domains"/>
    <property type="match status" value="1"/>
</dbReference>
<feature type="domain" description="Ketoreductase" evidence="1">
    <location>
        <begin position="2"/>
        <end position="161"/>
    </location>
</feature>
<evidence type="ECO:0000313" key="2">
    <source>
        <dbReference type="EMBL" id="SEU40475.1"/>
    </source>
</evidence>
<keyword evidence="3" id="KW-1185">Reference proteome</keyword>
<dbReference type="Proteomes" id="UP000199361">
    <property type="component" value="Unassembled WGS sequence"/>
</dbReference>
<dbReference type="STRING" id="568860.SAMN05421811_11841"/>
<dbReference type="OrthoDB" id="9795501at2"/>
<dbReference type="GO" id="GO:0004029">
    <property type="term" value="F:aldehyde dehydrogenase (NAD+) activity"/>
    <property type="evidence" value="ECO:0007669"/>
    <property type="project" value="TreeGrafter"/>
</dbReference>
<reference evidence="2 3" key="1">
    <citation type="submission" date="2016-10" db="EMBL/GenBank/DDBJ databases">
        <authorList>
            <person name="de Groot N.N."/>
        </authorList>
    </citation>
    <scope>NUCLEOTIDE SEQUENCE [LARGE SCALE GENOMIC DNA]</scope>
    <source>
        <strain evidence="2 3">CGMCC 4.5598</strain>
    </source>
</reference>